<dbReference type="Proteomes" id="UP000034006">
    <property type="component" value="Unassembled WGS sequence"/>
</dbReference>
<proteinExistence type="predicted"/>
<comment type="caution">
    <text evidence="1">The sequence shown here is derived from an EMBL/GenBank/DDBJ whole genome shotgun (WGS) entry which is preliminary data.</text>
</comment>
<name>A0A0G1K5V4_9BACT</name>
<evidence type="ECO:0000313" key="2">
    <source>
        <dbReference type="Proteomes" id="UP000034006"/>
    </source>
</evidence>
<gene>
    <name evidence="1" type="ORF">UW44_C0009G0036</name>
</gene>
<evidence type="ECO:0000313" key="1">
    <source>
        <dbReference type="EMBL" id="KKT51672.1"/>
    </source>
</evidence>
<organism evidence="1 2">
    <name type="scientific">Candidatus Collierbacteria bacterium GW2011_GWB2_44_22</name>
    <dbReference type="NCBI Taxonomy" id="1618387"/>
    <lineage>
        <taxon>Bacteria</taxon>
        <taxon>Candidatus Collieribacteriota</taxon>
    </lineage>
</organism>
<dbReference type="STRING" id="1618387.UW44_C0009G0036"/>
<dbReference type="AlphaFoldDB" id="A0A0G1K5V4"/>
<protein>
    <submittedName>
        <fullName evidence="1">Uncharacterized protein</fullName>
    </submittedName>
</protein>
<accession>A0A0G1K5V4</accession>
<dbReference type="EMBL" id="LCIH01000009">
    <property type="protein sequence ID" value="KKT51672.1"/>
    <property type="molecule type" value="Genomic_DNA"/>
</dbReference>
<reference evidence="1 2" key="1">
    <citation type="journal article" date="2015" name="Nature">
        <title>rRNA introns, odd ribosomes, and small enigmatic genomes across a large radiation of phyla.</title>
        <authorList>
            <person name="Brown C.T."/>
            <person name="Hug L.A."/>
            <person name="Thomas B.C."/>
            <person name="Sharon I."/>
            <person name="Castelle C.J."/>
            <person name="Singh A."/>
            <person name="Wilkins M.J."/>
            <person name="Williams K.H."/>
            <person name="Banfield J.F."/>
        </authorList>
    </citation>
    <scope>NUCLEOTIDE SEQUENCE [LARGE SCALE GENOMIC DNA]</scope>
</reference>
<sequence>MVDMFRNEPCSHEVTKLPENTDETVSETLSPARMEEYFKVKMIEVYGQIGYWEIMEILSEVPNGLCGVELYYKTFPKLLETKGVTPEVKYEEVWGVPKEDGRQAASEAQREVILNSLRVAGFLD</sequence>